<evidence type="ECO:0000313" key="3">
    <source>
        <dbReference type="EMBL" id="GFH55074.1"/>
    </source>
</evidence>
<dbReference type="Gene3D" id="1.25.40.20">
    <property type="entry name" value="Ankyrin repeat-containing domain"/>
    <property type="match status" value="2"/>
</dbReference>
<accession>A0AAD3CZY5</accession>
<dbReference type="SMART" id="SM00248">
    <property type="entry name" value="ANK"/>
    <property type="match status" value="7"/>
</dbReference>
<proteinExistence type="predicted"/>
<sequence length="315" mass="35513">MDGWTARLIERARRKEVLRSESALHEASYGATPLNAIEEILRLHPEANFRRDDNGRIPLHWTLASKKQHPKARLLLQSMMEHQHELNIDLSEILLLRNDLGYTALDHACCSDCPPDILETLLKICPKAAQETNAKKLGKTPLHMLIEYNKSNRVSMNSISIYLLLKAFSGAVSVKDRIGNIPLHYACYPNTNYNAFQLLLRETKKVDAIMERNCIGQTALHFACIFDAPKLVVENLLHFAPSSVSCRDDGGNTPLHLAFSHRSSLDLKQTLILSGGEMLLAISNEKNKLPLQEGHVEDIYGILRLMPHIVKPSIY</sequence>
<name>A0AAD3CZY5_9STRA</name>
<dbReference type="SUPFAM" id="SSF48403">
    <property type="entry name" value="Ankyrin repeat"/>
    <property type="match status" value="1"/>
</dbReference>
<protein>
    <submittedName>
        <fullName evidence="3">Uncharacterized protein</fullName>
    </submittedName>
</protein>
<keyword evidence="4" id="KW-1185">Reference proteome</keyword>
<dbReference type="Proteomes" id="UP001054902">
    <property type="component" value="Unassembled WGS sequence"/>
</dbReference>
<evidence type="ECO:0000256" key="2">
    <source>
        <dbReference type="ARBA" id="ARBA00023043"/>
    </source>
</evidence>
<dbReference type="InterPro" id="IPR002110">
    <property type="entry name" value="Ankyrin_rpt"/>
</dbReference>
<keyword evidence="2" id="KW-0040">ANK repeat</keyword>
<evidence type="ECO:0000256" key="1">
    <source>
        <dbReference type="ARBA" id="ARBA00022737"/>
    </source>
</evidence>
<dbReference type="Pfam" id="PF12796">
    <property type="entry name" value="Ank_2"/>
    <property type="match status" value="2"/>
</dbReference>
<dbReference type="AlphaFoldDB" id="A0AAD3CZY5"/>
<dbReference type="PANTHER" id="PTHR24186">
    <property type="entry name" value="PROTEIN PHOSPHATASE 1 REGULATORY SUBUNIT"/>
    <property type="match status" value="1"/>
</dbReference>
<dbReference type="GO" id="GO:0005886">
    <property type="term" value="C:plasma membrane"/>
    <property type="evidence" value="ECO:0007669"/>
    <property type="project" value="TreeGrafter"/>
</dbReference>
<keyword evidence="1" id="KW-0677">Repeat</keyword>
<evidence type="ECO:0000313" key="4">
    <source>
        <dbReference type="Proteomes" id="UP001054902"/>
    </source>
</evidence>
<organism evidence="3 4">
    <name type="scientific">Chaetoceros tenuissimus</name>
    <dbReference type="NCBI Taxonomy" id="426638"/>
    <lineage>
        <taxon>Eukaryota</taxon>
        <taxon>Sar</taxon>
        <taxon>Stramenopiles</taxon>
        <taxon>Ochrophyta</taxon>
        <taxon>Bacillariophyta</taxon>
        <taxon>Coscinodiscophyceae</taxon>
        <taxon>Chaetocerotophycidae</taxon>
        <taxon>Chaetocerotales</taxon>
        <taxon>Chaetocerotaceae</taxon>
        <taxon>Chaetoceros</taxon>
    </lineage>
</organism>
<dbReference type="EMBL" id="BLLK01000047">
    <property type="protein sequence ID" value="GFH55074.1"/>
    <property type="molecule type" value="Genomic_DNA"/>
</dbReference>
<gene>
    <name evidence="3" type="ORF">CTEN210_11550</name>
</gene>
<comment type="caution">
    <text evidence="3">The sequence shown here is derived from an EMBL/GenBank/DDBJ whole genome shotgun (WGS) entry which is preliminary data.</text>
</comment>
<dbReference type="InterPro" id="IPR036770">
    <property type="entry name" value="Ankyrin_rpt-contain_sf"/>
</dbReference>
<dbReference type="PANTHER" id="PTHR24186:SF38">
    <property type="entry name" value="ANKYRIN REPEAT FAMILY PROTEIN"/>
    <property type="match status" value="1"/>
</dbReference>
<reference evidence="3 4" key="1">
    <citation type="journal article" date="2021" name="Sci. Rep.">
        <title>The genome of the diatom Chaetoceros tenuissimus carries an ancient integrated fragment of an extant virus.</title>
        <authorList>
            <person name="Hongo Y."/>
            <person name="Kimura K."/>
            <person name="Takaki Y."/>
            <person name="Yoshida Y."/>
            <person name="Baba S."/>
            <person name="Kobayashi G."/>
            <person name="Nagasaki K."/>
            <person name="Hano T."/>
            <person name="Tomaru Y."/>
        </authorList>
    </citation>
    <scope>NUCLEOTIDE SEQUENCE [LARGE SCALE GENOMIC DNA]</scope>
    <source>
        <strain evidence="3 4">NIES-3715</strain>
    </source>
</reference>